<dbReference type="Proteomes" id="UP000694680">
    <property type="component" value="Chromosome 16"/>
</dbReference>
<evidence type="ECO:0000256" key="1">
    <source>
        <dbReference type="ARBA" id="ARBA00004613"/>
    </source>
</evidence>
<dbReference type="InterPro" id="IPR020858">
    <property type="entry name" value="Serum_albumin-like"/>
</dbReference>
<evidence type="ECO:0000256" key="2">
    <source>
        <dbReference type="ARBA" id="ARBA00022525"/>
    </source>
</evidence>
<proteinExistence type="predicted"/>
<dbReference type="CTD" id="100332249"/>
<keyword evidence="3" id="KW-0677">Repeat</keyword>
<reference evidence="5" key="1">
    <citation type="submission" date="2020-06" db="EMBL/GenBank/DDBJ databases">
        <authorList>
            <consortium name="Wellcome Sanger Institute Data Sharing"/>
        </authorList>
    </citation>
    <scope>NUCLEOTIDE SEQUENCE [LARGE SCALE GENOMIC DNA]</scope>
</reference>
<comment type="subcellular location">
    <subcellularLocation>
        <location evidence="1">Secreted</location>
    </subcellularLocation>
</comment>
<gene>
    <name evidence="5" type="primary">LOC114478560</name>
</gene>
<dbReference type="Ensembl" id="ENSGWIT00000031520.1">
    <property type="protein sequence ID" value="ENSGWIP00000028864.1"/>
    <property type="gene ID" value="ENSGWIG00000015103.1"/>
</dbReference>
<keyword evidence="2" id="KW-0964">Secreted</keyword>
<dbReference type="InterPro" id="IPR008605">
    <property type="entry name" value="ECM1"/>
</dbReference>
<dbReference type="Gene3D" id="1.10.246.10">
    <property type="match status" value="3"/>
</dbReference>
<protein>
    <submittedName>
        <fullName evidence="5">Extracellular matrix protein 1-like</fullName>
    </submittedName>
</protein>
<keyword evidence="4" id="KW-0732">Signal</keyword>
<dbReference type="GO" id="GO:0030500">
    <property type="term" value="P:regulation of bone mineralization"/>
    <property type="evidence" value="ECO:0007669"/>
    <property type="project" value="TreeGrafter"/>
</dbReference>
<name>A0A8C5GE07_GOUWI</name>
<reference evidence="5" key="3">
    <citation type="submission" date="2025-09" db="UniProtKB">
        <authorList>
            <consortium name="Ensembl"/>
        </authorList>
    </citation>
    <scope>IDENTIFICATION</scope>
</reference>
<dbReference type="OrthoDB" id="9889855at2759"/>
<dbReference type="AlphaFoldDB" id="A0A8C5GE07"/>
<evidence type="ECO:0000256" key="4">
    <source>
        <dbReference type="SAM" id="SignalP"/>
    </source>
</evidence>
<evidence type="ECO:0000256" key="3">
    <source>
        <dbReference type="ARBA" id="ARBA00022737"/>
    </source>
</evidence>
<reference evidence="5" key="2">
    <citation type="submission" date="2025-08" db="UniProtKB">
        <authorList>
            <consortium name="Ensembl"/>
        </authorList>
    </citation>
    <scope>IDENTIFICATION</scope>
</reference>
<evidence type="ECO:0000313" key="6">
    <source>
        <dbReference type="Proteomes" id="UP000694680"/>
    </source>
</evidence>
<dbReference type="Pfam" id="PF05782">
    <property type="entry name" value="ECM1"/>
    <property type="match status" value="2"/>
</dbReference>
<keyword evidence="6" id="KW-1185">Reference proteome</keyword>
<feature type="chain" id="PRO_5034837542" evidence="4">
    <location>
        <begin position="22"/>
        <end position="475"/>
    </location>
</feature>
<dbReference type="SUPFAM" id="SSF48552">
    <property type="entry name" value="Serum albumin-like"/>
    <property type="match status" value="3"/>
</dbReference>
<dbReference type="PANTHER" id="PTHR16776">
    <property type="entry name" value="EXTRACELLULAR MATRIX PROTEIN 1"/>
    <property type="match status" value="1"/>
</dbReference>
<dbReference type="PANTHER" id="PTHR16776:SF3">
    <property type="entry name" value="EXTRACELLULAR MATRIX PROTEIN 1"/>
    <property type="match status" value="1"/>
</dbReference>
<feature type="signal peptide" evidence="4">
    <location>
        <begin position="1"/>
        <end position="21"/>
    </location>
</feature>
<sequence length="475" mass="53893">MDSTWTLFWATFLALVLLSSASEDEYNVEQREVTFDFEKLLEEMQQPELLMTQQAKDHLNPFDPLRQPSFGPRSMGGPPILNYPVQFPLSRPTSDNLQAICLHGNHRPRYPTSYFPDSGFGQQRRRASAVNNVESWFDSCCERNQTSEKEMTLCCATQAWELSVQLFCEEDSSVKDRLFHCCWLKGSRRLNCFNNDAPNPNYDPTEVVPVTPLPANANFTFDPSRCTRTQMALHSGSAYRRKTVKKLASSQNIDINFPPGRPSADTVGSLCSHQKLRPVYNIKCIPAVGYEWLARQAKTVNRIEKGFKKCCKKKKGLLTCADQKWRDELNRFCVADDNDFHCCSAEDRSSCFQSTSPDPHYNSTSASEELSLGNICVTHKIIMKKFSIGFPLKKIVRQCCPLSKEDRTTCSFEKVVEMSKSLCSSKKKISNPAVRRCCELPSHETPHCVSDVLMDAVTKAADVLRQKKRKICPLS</sequence>
<evidence type="ECO:0000313" key="5">
    <source>
        <dbReference type="Ensembl" id="ENSGWIP00000028864.1"/>
    </source>
</evidence>
<accession>A0A8C5GE07</accession>
<dbReference type="GO" id="GO:0005615">
    <property type="term" value="C:extracellular space"/>
    <property type="evidence" value="ECO:0007669"/>
    <property type="project" value="InterPro"/>
</dbReference>
<dbReference type="GO" id="GO:0007165">
    <property type="term" value="P:signal transduction"/>
    <property type="evidence" value="ECO:0007669"/>
    <property type="project" value="InterPro"/>
</dbReference>
<organism evidence="5 6">
    <name type="scientific">Gouania willdenowi</name>
    <name type="common">Blunt-snouted clingfish</name>
    <name type="synonym">Lepadogaster willdenowi</name>
    <dbReference type="NCBI Taxonomy" id="441366"/>
    <lineage>
        <taxon>Eukaryota</taxon>
        <taxon>Metazoa</taxon>
        <taxon>Chordata</taxon>
        <taxon>Craniata</taxon>
        <taxon>Vertebrata</taxon>
        <taxon>Euteleostomi</taxon>
        <taxon>Actinopterygii</taxon>
        <taxon>Neopterygii</taxon>
        <taxon>Teleostei</taxon>
        <taxon>Neoteleostei</taxon>
        <taxon>Acanthomorphata</taxon>
        <taxon>Ovalentaria</taxon>
        <taxon>Blenniimorphae</taxon>
        <taxon>Blenniiformes</taxon>
        <taxon>Gobiesocoidei</taxon>
        <taxon>Gobiesocidae</taxon>
        <taxon>Gobiesocinae</taxon>
        <taxon>Gouania</taxon>
    </lineage>
</organism>